<evidence type="ECO:0000313" key="3">
    <source>
        <dbReference type="Proteomes" id="UP000748756"/>
    </source>
</evidence>
<name>A0A9P5VCN3_9FUNG</name>
<dbReference type="Proteomes" id="UP000748756">
    <property type="component" value="Unassembled WGS sequence"/>
</dbReference>
<accession>A0A9P5VCN3</accession>
<dbReference type="AlphaFoldDB" id="A0A9P5VCN3"/>
<feature type="region of interest" description="Disordered" evidence="1">
    <location>
        <begin position="1"/>
        <end position="21"/>
    </location>
</feature>
<evidence type="ECO:0000256" key="1">
    <source>
        <dbReference type="SAM" id="MobiDB-lite"/>
    </source>
</evidence>
<organism evidence="2 3">
    <name type="scientific">Linnemannia schmuckeri</name>
    <dbReference type="NCBI Taxonomy" id="64567"/>
    <lineage>
        <taxon>Eukaryota</taxon>
        <taxon>Fungi</taxon>
        <taxon>Fungi incertae sedis</taxon>
        <taxon>Mucoromycota</taxon>
        <taxon>Mortierellomycotina</taxon>
        <taxon>Mortierellomycetes</taxon>
        <taxon>Mortierellales</taxon>
        <taxon>Mortierellaceae</taxon>
        <taxon>Linnemannia</taxon>
    </lineage>
</organism>
<dbReference type="EMBL" id="JAAAUQ010000223">
    <property type="protein sequence ID" value="KAF9152741.1"/>
    <property type="molecule type" value="Genomic_DNA"/>
</dbReference>
<gene>
    <name evidence="2" type="ORF">BG015_004796</name>
</gene>
<keyword evidence="3" id="KW-1185">Reference proteome</keyword>
<feature type="compositionally biased region" description="Low complexity" evidence="1">
    <location>
        <begin position="156"/>
        <end position="168"/>
    </location>
</feature>
<sequence length="347" mass="37451">MTSTRPREGRGVRNAAGGEHDRLKRAVLQPVQCWDKKWAESKNGKQLQVFKWVKSDRQVDFDDDDDDEEIEQAPIPRQVEEEVGTPIPALPTLQDADDTTASTPAQTGEDDDEDDAVSTTTTNTITTNTSKPALSNLPVTHTSTSPTLSKTEKRPSISASSALTGSSTHPETLAQKLIREETKGLGNSGGSTTGGSTEDDDEDDTDSSRPLVFTPSLETPVETQANTPQDFESMSPAPMMMDSDDLKRESEVELVVKGLDQGQAEMEEEMEEKLVVKEKEQQYQHVVQPIPTAATTSVAVAGGTVVALEHEHPGTVDATEGRNEVGALNVVGDDSQMEVDPPSVHMA</sequence>
<feature type="compositionally biased region" description="Polar residues" evidence="1">
    <location>
        <begin position="130"/>
        <end position="149"/>
    </location>
</feature>
<feature type="compositionally biased region" description="Polar residues" evidence="1">
    <location>
        <begin position="221"/>
        <end position="232"/>
    </location>
</feature>
<feature type="compositionally biased region" description="Basic and acidic residues" evidence="1">
    <location>
        <begin position="1"/>
        <end position="11"/>
    </location>
</feature>
<comment type="caution">
    <text evidence="2">The sequence shown here is derived from an EMBL/GenBank/DDBJ whole genome shotgun (WGS) entry which is preliminary data.</text>
</comment>
<feature type="region of interest" description="Disordered" evidence="1">
    <location>
        <begin position="56"/>
        <end position="248"/>
    </location>
</feature>
<evidence type="ECO:0000313" key="2">
    <source>
        <dbReference type="EMBL" id="KAF9152741.1"/>
    </source>
</evidence>
<feature type="compositionally biased region" description="Low complexity" evidence="1">
    <location>
        <begin position="119"/>
        <end position="129"/>
    </location>
</feature>
<reference evidence="2" key="1">
    <citation type="journal article" date="2020" name="Fungal Divers.">
        <title>Resolving the Mortierellaceae phylogeny through synthesis of multi-gene phylogenetics and phylogenomics.</title>
        <authorList>
            <person name="Vandepol N."/>
            <person name="Liber J."/>
            <person name="Desiro A."/>
            <person name="Na H."/>
            <person name="Kennedy M."/>
            <person name="Barry K."/>
            <person name="Grigoriev I.V."/>
            <person name="Miller A.N."/>
            <person name="O'Donnell K."/>
            <person name="Stajich J.E."/>
            <person name="Bonito G."/>
        </authorList>
    </citation>
    <scope>NUCLEOTIDE SEQUENCE</scope>
    <source>
        <strain evidence="2">NRRL 6426</strain>
    </source>
</reference>
<proteinExistence type="predicted"/>
<protein>
    <submittedName>
        <fullName evidence="2">Uncharacterized protein</fullName>
    </submittedName>
</protein>
<dbReference type="OrthoDB" id="2595509at2759"/>
<feature type="compositionally biased region" description="Acidic residues" evidence="1">
    <location>
        <begin position="61"/>
        <end position="71"/>
    </location>
</feature>